<dbReference type="GO" id="GO:0016020">
    <property type="term" value="C:membrane"/>
    <property type="evidence" value="ECO:0007669"/>
    <property type="project" value="UniProtKB-SubCell"/>
</dbReference>
<evidence type="ECO:0000256" key="2">
    <source>
        <dbReference type="ARBA" id="ARBA00004370"/>
    </source>
</evidence>
<keyword evidence="6" id="KW-0408">Iron</keyword>
<evidence type="ECO:0000256" key="8">
    <source>
        <dbReference type="ARBA" id="ARBA00023136"/>
    </source>
</evidence>
<reference evidence="9" key="1">
    <citation type="journal article" date="2022" name="bioRxiv">
        <title>Sequencing and chromosome-scale assembly of the giantPleurodeles waltlgenome.</title>
        <authorList>
            <person name="Brown T."/>
            <person name="Elewa A."/>
            <person name="Iarovenko S."/>
            <person name="Subramanian E."/>
            <person name="Araus A.J."/>
            <person name="Petzold A."/>
            <person name="Susuki M."/>
            <person name="Suzuki K.-i.T."/>
            <person name="Hayashi T."/>
            <person name="Toyoda A."/>
            <person name="Oliveira C."/>
            <person name="Osipova E."/>
            <person name="Leigh N.D."/>
            <person name="Simon A."/>
            <person name="Yun M.H."/>
        </authorList>
    </citation>
    <scope>NUCLEOTIDE SEQUENCE</scope>
    <source>
        <strain evidence="9">20211129_DDA</strain>
        <tissue evidence="9">Liver</tissue>
    </source>
</reference>
<dbReference type="EMBL" id="JANPWB010000016">
    <property type="protein sequence ID" value="KAJ1082116.1"/>
    <property type="molecule type" value="Genomic_DNA"/>
</dbReference>
<protein>
    <submittedName>
        <fullName evidence="9">Uncharacterized protein</fullName>
    </submittedName>
</protein>
<dbReference type="PANTHER" id="PTHR24300:SF327">
    <property type="entry name" value="CYTOCHROME P450 2F2-RELATED"/>
    <property type="match status" value="1"/>
</dbReference>
<dbReference type="GO" id="GO:0005737">
    <property type="term" value="C:cytoplasm"/>
    <property type="evidence" value="ECO:0007669"/>
    <property type="project" value="TreeGrafter"/>
</dbReference>
<evidence type="ECO:0000256" key="4">
    <source>
        <dbReference type="ARBA" id="ARBA00022723"/>
    </source>
</evidence>
<dbReference type="FunFam" id="1.10.630.10:FF:000004">
    <property type="entry name" value="cytochrome P450 2D15 isoform X1"/>
    <property type="match status" value="1"/>
</dbReference>
<dbReference type="InterPro" id="IPR002401">
    <property type="entry name" value="Cyt_P450_E_grp-I"/>
</dbReference>
<dbReference type="InterPro" id="IPR008069">
    <property type="entry name" value="Cyt_P450_E_grp-I_CYP2D-like"/>
</dbReference>
<accession>A0AAV7KRP9</accession>
<proteinExistence type="inferred from homology"/>
<comment type="similarity">
    <text evidence="3">Belongs to the cytochrome P450 family.</text>
</comment>
<evidence type="ECO:0000256" key="7">
    <source>
        <dbReference type="ARBA" id="ARBA00023033"/>
    </source>
</evidence>
<dbReference type="Pfam" id="PF00067">
    <property type="entry name" value="p450"/>
    <property type="match status" value="1"/>
</dbReference>
<keyword evidence="7" id="KW-0503">Monooxygenase</keyword>
<dbReference type="AlphaFoldDB" id="A0AAV7KRP9"/>
<keyword evidence="10" id="KW-1185">Reference proteome</keyword>
<dbReference type="InterPro" id="IPR036396">
    <property type="entry name" value="Cyt_P450_sf"/>
</dbReference>
<dbReference type="GO" id="GO:0020037">
    <property type="term" value="F:heme binding"/>
    <property type="evidence" value="ECO:0007669"/>
    <property type="project" value="InterPro"/>
</dbReference>
<evidence type="ECO:0000313" key="10">
    <source>
        <dbReference type="Proteomes" id="UP001066276"/>
    </source>
</evidence>
<dbReference type="Proteomes" id="UP001066276">
    <property type="component" value="Chromosome 12"/>
</dbReference>
<evidence type="ECO:0000313" key="9">
    <source>
        <dbReference type="EMBL" id="KAJ1082116.1"/>
    </source>
</evidence>
<comment type="subcellular location">
    <subcellularLocation>
        <location evidence="2">Membrane</location>
    </subcellularLocation>
</comment>
<dbReference type="InterPro" id="IPR001128">
    <property type="entry name" value="Cyt_P450"/>
</dbReference>
<dbReference type="GO" id="GO:0006805">
    <property type="term" value="P:xenobiotic metabolic process"/>
    <property type="evidence" value="ECO:0007669"/>
    <property type="project" value="TreeGrafter"/>
</dbReference>
<evidence type="ECO:0000256" key="6">
    <source>
        <dbReference type="ARBA" id="ARBA00023004"/>
    </source>
</evidence>
<organism evidence="9 10">
    <name type="scientific">Pleurodeles waltl</name>
    <name type="common">Iberian ribbed newt</name>
    <dbReference type="NCBI Taxonomy" id="8319"/>
    <lineage>
        <taxon>Eukaryota</taxon>
        <taxon>Metazoa</taxon>
        <taxon>Chordata</taxon>
        <taxon>Craniata</taxon>
        <taxon>Vertebrata</taxon>
        <taxon>Euteleostomi</taxon>
        <taxon>Amphibia</taxon>
        <taxon>Batrachia</taxon>
        <taxon>Caudata</taxon>
        <taxon>Salamandroidea</taxon>
        <taxon>Salamandridae</taxon>
        <taxon>Pleurodelinae</taxon>
        <taxon>Pleurodeles</taxon>
    </lineage>
</organism>
<keyword evidence="4" id="KW-0479">Metal-binding</keyword>
<dbReference type="PRINTS" id="PR01686">
    <property type="entry name" value="EP450ICYP2D"/>
</dbReference>
<dbReference type="PANTHER" id="PTHR24300">
    <property type="entry name" value="CYTOCHROME P450 508A4-RELATED"/>
    <property type="match status" value="1"/>
</dbReference>
<dbReference type="GO" id="GO:0005506">
    <property type="term" value="F:iron ion binding"/>
    <property type="evidence" value="ECO:0007669"/>
    <property type="project" value="InterPro"/>
</dbReference>
<dbReference type="PRINTS" id="PR00385">
    <property type="entry name" value="P450"/>
</dbReference>
<evidence type="ECO:0000256" key="3">
    <source>
        <dbReference type="ARBA" id="ARBA00010617"/>
    </source>
</evidence>
<evidence type="ECO:0000256" key="5">
    <source>
        <dbReference type="ARBA" id="ARBA00023002"/>
    </source>
</evidence>
<sequence>MDCIGLLLLFAVFFFTFLFWRTTRPSRFPPGPWALPVVGNLLQLNLKSPMKDFDKFAAKYGPVYSLYFGTVPVVVVHGLQAVKEVLVNRGLEFADRAENPLIDSIIKRKGIVSAQYGESWKEHRRFTLSTLRNFGLGKKSMEERICEETSHLSQYFENYKGAPFDPRLVINNAVSNIICSIVFGNRFEYDDPFFRNIIGLVNENMKKASGVWAQIYNAVPLVRRLPLPHQTILKNAEIVNAFLKSAQEEHKKTLVPGEPRDYIDCYLEEMEKQKKERGCESIFEDENLTSCLADLFIAGTETTATTLLWGLLYMMAFPDVQDCCHKEIDMVFGDSKQLNYEVKAEMPYMQAVLQEVQRIGNTVPLGVPHATLKEIHISGYVLPKGTQIFTNLSSVHYEESLWKFPHEFNPSNFLNDKGEFVKPEAFMPFGAGRLSSLFLHHAMPLLRLLKTSLLLSRDFKNNIY</sequence>
<dbReference type="GO" id="GO:0006082">
    <property type="term" value="P:organic acid metabolic process"/>
    <property type="evidence" value="ECO:0007669"/>
    <property type="project" value="TreeGrafter"/>
</dbReference>
<gene>
    <name evidence="9" type="ORF">NDU88_002286</name>
</gene>
<dbReference type="PRINTS" id="PR00463">
    <property type="entry name" value="EP450I"/>
</dbReference>
<keyword evidence="8" id="KW-0472">Membrane</keyword>
<comment type="cofactor">
    <cofactor evidence="1">
        <name>heme</name>
        <dbReference type="ChEBI" id="CHEBI:30413"/>
    </cofactor>
</comment>
<comment type="caution">
    <text evidence="9">The sequence shown here is derived from an EMBL/GenBank/DDBJ whole genome shotgun (WGS) entry which is preliminary data.</text>
</comment>
<dbReference type="GO" id="GO:0016712">
    <property type="term" value="F:oxidoreductase activity, acting on paired donors, with incorporation or reduction of molecular oxygen, reduced flavin or flavoprotein as one donor, and incorporation of one atom of oxygen"/>
    <property type="evidence" value="ECO:0007669"/>
    <property type="project" value="InterPro"/>
</dbReference>
<dbReference type="Gene3D" id="1.10.630.10">
    <property type="entry name" value="Cytochrome P450"/>
    <property type="match status" value="1"/>
</dbReference>
<dbReference type="SUPFAM" id="SSF48264">
    <property type="entry name" value="Cytochrome P450"/>
    <property type="match status" value="1"/>
</dbReference>
<keyword evidence="5" id="KW-0560">Oxidoreductase</keyword>
<evidence type="ECO:0000256" key="1">
    <source>
        <dbReference type="ARBA" id="ARBA00001971"/>
    </source>
</evidence>
<name>A0AAV7KRP9_PLEWA</name>
<dbReference type="InterPro" id="IPR050182">
    <property type="entry name" value="Cytochrome_P450_fam2"/>
</dbReference>